<keyword evidence="1" id="KW-0812">Transmembrane</keyword>
<evidence type="ECO:0000256" key="1">
    <source>
        <dbReference type="SAM" id="Phobius"/>
    </source>
</evidence>
<reference evidence="3" key="2">
    <citation type="submission" date="2015-01" db="EMBL/GenBank/DDBJ databases">
        <title>Evolutionary Origins and Diversification of the Mycorrhizal Mutualists.</title>
        <authorList>
            <consortium name="DOE Joint Genome Institute"/>
            <consortium name="Mycorrhizal Genomics Consortium"/>
            <person name="Kohler A."/>
            <person name="Kuo A."/>
            <person name="Nagy L.G."/>
            <person name="Floudas D."/>
            <person name="Copeland A."/>
            <person name="Barry K.W."/>
            <person name="Cichocki N."/>
            <person name="Veneault-Fourrey C."/>
            <person name="LaButti K."/>
            <person name="Lindquist E.A."/>
            <person name="Lipzen A."/>
            <person name="Lundell T."/>
            <person name="Morin E."/>
            <person name="Murat C."/>
            <person name="Riley R."/>
            <person name="Ohm R."/>
            <person name="Sun H."/>
            <person name="Tunlid A."/>
            <person name="Henrissat B."/>
            <person name="Grigoriev I.V."/>
            <person name="Hibbett D.S."/>
            <person name="Martin F."/>
        </authorList>
    </citation>
    <scope>NUCLEOTIDE SEQUENCE [LARGE SCALE GENOMIC DNA]</scope>
    <source>
        <strain evidence="3">h7</strain>
    </source>
</reference>
<feature type="transmembrane region" description="Helical" evidence="1">
    <location>
        <begin position="115"/>
        <end position="142"/>
    </location>
</feature>
<feature type="transmembrane region" description="Helical" evidence="1">
    <location>
        <begin position="40"/>
        <end position="63"/>
    </location>
</feature>
<feature type="transmembrane region" description="Helical" evidence="1">
    <location>
        <begin position="70"/>
        <end position="95"/>
    </location>
</feature>
<reference evidence="2 3" key="1">
    <citation type="submission" date="2014-04" db="EMBL/GenBank/DDBJ databases">
        <authorList>
            <consortium name="DOE Joint Genome Institute"/>
            <person name="Kuo A."/>
            <person name="Gay G."/>
            <person name="Dore J."/>
            <person name="Kohler A."/>
            <person name="Nagy L.G."/>
            <person name="Floudas D."/>
            <person name="Copeland A."/>
            <person name="Barry K.W."/>
            <person name="Cichocki N."/>
            <person name="Veneault-Fourrey C."/>
            <person name="LaButti K."/>
            <person name="Lindquist E.A."/>
            <person name="Lipzen A."/>
            <person name="Lundell T."/>
            <person name="Morin E."/>
            <person name="Murat C."/>
            <person name="Sun H."/>
            <person name="Tunlid A."/>
            <person name="Henrissat B."/>
            <person name="Grigoriev I.V."/>
            <person name="Hibbett D.S."/>
            <person name="Martin F."/>
            <person name="Nordberg H.P."/>
            <person name="Cantor M.N."/>
            <person name="Hua S.X."/>
        </authorList>
    </citation>
    <scope>NUCLEOTIDE SEQUENCE [LARGE SCALE GENOMIC DNA]</scope>
    <source>
        <strain evidence="3">h7</strain>
    </source>
</reference>
<gene>
    <name evidence="2" type="ORF">M413DRAFT_110740</name>
</gene>
<accession>A0A0C2Z8T6</accession>
<dbReference type="HOGENOM" id="CLU_1695688_0_0_1"/>
<dbReference type="OrthoDB" id="3003687at2759"/>
<dbReference type="EMBL" id="KN831768">
    <property type="protein sequence ID" value="KIM49537.1"/>
    <property type="molecule type" value="Genomic_DNA"/>
</dbReference>
<proteinExistence type="predicted"/>
<keyword evidence="3" id="KW-1185">Reference proteome</keyword>
<keyword evidence="1" id="KW-1133">Transmembrane helix</keyword>
<keyword evidence="1" id="KW-0472">Membrane</keyword>
<evidence type="ECO:0000313" key="3">
    <source>
        <dbReference type="Proteomes" id="UP000053424"/>
    </source>
</evidence>
<protein>
    <submittedName>
        <fullName evidence="2">Uncharacterized protein</fullName>
    </submittedName>
</protein>
<sequence>MSLLGIVSTVLSWTTPQKQIKYLLAKKDFREWETFRDSLVHRWLNTNIMCGLIMSAMSTVLFSSATISNAAFALGVISLLSSLIAIGFGVGLMYVLGDVPGSRLHIIGCLHLRPYIFALSVPQIWAVVSFTAFFASVCVFVWEATNKGWLAREWS</sequence>
<evidence type="ECO:0000313" key="2">
    <source>
        <dbReference type="EMBL" id="KIM49537.1"/>
    </source>
</evidence>
<dbReference type="AlphaFoldDB" id="A0A0C2Z8T6"/>
<dbReference type="Proteomes" id="UP000053424">
    <property type="component" value="Unassembled WGS sequence"/>
</dbReference>
<name>A0A0C2Z8T6_HEBCY</name>
<organism evidence="2 3">
    <name type="scientific">Hebeloma cylindrosporum</name>
    <dbReference type="NCBI Taxonomy" id="76867"/>
    <lineage>
        <taxon>Eukaryota</taxon>
        <taxon>Fungi</taxon>
        <taxon>Dikarya</taxon>
        <taxon>Basidiomycota</taxon>
        <taxon>Agaricomycotina</taxon>
        <taxon>Agaricomycetes</taxon>
        <taxon>Agaricomycetidae</taxon>
        <taxon>Agaricales</taxon>
        <taxon>Agaricineae</taxon>
        <taxon>Hymenogastraceae</taxon>
        <taxon>Hebeloma</taxon>
    </lineage>
</organism>